<evidence type="ECO:0000313" key="5">
    <source>
        <dbReference type="Proteomes" id="UP000184001"/>
    </source>
</evidence>
<organism evidence="4 5">
    <name type="scientific">Halodesulfovibrio aestuarii</name>
    <dbReference type="NCBI Taxonomy" id="126333"/>
    <lineage>
        <taxon>Bacteria</taxon>
        <taxon>Pseudomonadati</taxon>
        <taxon>Thermodesulfobacteriota</taxon>
        <taxon>Desulfovibrionia</taxon>
        <taxon>Desulfovibrionales</taxon>
        <taxon>Desulfovibrionaceae</taxon>
        <taxon>Halodesulfovibrio</taxon>
    </lineage>
</organism>
<dbReference type="Proteomes" id="UP000184001">
    <property type="component" value="Unassembled WGS sequence"/>
</dbReference>
<proteinExistence type="predicted"/>
<feature type="transmembrane region" description="Helical" evidence="2">
    <location>
        <begin position="430"/>
        <end position="454"/>
    </location>
</feature>
<protein>
    <submittedName>
        <fullName evidence="4">Zinc-ribbon domain-containing protein</fullName>
    </submittedName>
</protein>
<feature type="transmembrane region" description="Helical" evidence="2">
    <location>
        <begin position="385"/>
        <end position="410"/>
    </location>
</feature>
<gene>
    <name evidence="4" type="ORF">SAMN05660830_01707</name>
</gene>
<keyword evidence="2" id="KW-0472">Membrane</keyword>
<dbReference type="AlphaFoldDB" id="A0A8G2FAW8"/>
<keyword evidence="2" id="KW-1133">Transmembrane helix</keyword>
<sequence length="455" mass="49153">MLITCPECQFARNINTGSIPSKAQLATCPRCKTKFRFRILHEEEQHVGDSSEDVSAEAQVGEAAFLKKAAGDSLQTETSIEDDYIESAMVAAMQEEIEELLKAEEEEDGEVSQADNAKLRETVRELTEEDVDVPAVSVELPSTPLDSPSEENPEAETATSEKPTSFIKRSASAQALRERGVISIDVAEAEEEAVKRYEQAQESSVIETASAHIVSETEIEADIWDAIAAMGDEPECTESFVPGCGAQVHIIPWEDSRLSSFGRVWSTFGGLVMHPVCFWRGVNAKPQVVLPMLFSLFMVVLSCAAIVLWGQVLTANSGELAALIQEIMPHQNFIPVTFMWSDLAPAMMMFGSSLMLLPLAFGAVTTVGAKLLGCEPVPFSTGVKTVAYSSGAFCWLLIPVLGAVISLIYLPLLYVSGIRSGYNLSIVKSVVLVGIVILLFAASMLIAVAAGVTFM</sequence>
<keyword evidence="2" id="KW-0812">Transmembrane</keyword>
<accession>A0A8G2FAW8</accession>
<evidence type="ECO:0000256" key="2">
    <source>
        <dbReference type="SAM" id="Phobius"/>
    </source>
</evidence>
<evidence type="ECO:0000256" key="1">
    <source>
        <dbReference type="SAM" id="MobiDB-lite"/>
    </source>
</evidence>
<comment type="caution">
    <text evidence="4">The sequence shown here is derived from an EMBL/GenBank/DDBJ whole genome shotgun (WGS) entry which is preliminary data.</text>
</comment>
<dbReference type="EMBL" id="FQZR01000003">
    <property type="protein sequence ID" value="SHJ12197.1"/>
    <property type="molecule type" value="Genomic_DNA"/>
</dbReference>
<evidence type="ECO:0000313" key="4">
    <source>
        <dbReference type="EMBL" id="SHJ12197.1"/>
    </source>
</evidence>
<name>A0A8G2FAW8_9BACT</name>
<evidence type="ECO:0000259" key="3">
    <source>
        <dbReference type="Pfam" id="PF13717"/>
    </source>
</evidence>
<dbReference type="InterPro" id="IPR011723">
    <property type="entry name" value="Znf/thioredoxin_put"/>
</dbReference>
<reference evidence="4 5" key="1">
    <citation type="submission" date="2016-11" db="EMBL/GenBank/DDBJ databases">
        <authorList>
            <person name="Varghese N."/>
            <person name="Submissions S."/>
        </authorList>
    </citation>
    <scope>NUCLEOTIDE SEQUENCE [LARGE SCALE GENOMIC DNA]</scope>
    <source>
        <strain evidence="4 5">DSM 17919</strain>
    </source>
</reference>
<feature type="transmembrane region" description="Helical" evidence="2">
    <location>
        <begin position="288"/>
        <end position="310"/>
    </location>
</feature>
<feature type="domain" description="Zinc finger/thioredoxin putative" evidence="3">
    <location>
        <begin position="1"/>
        <end position="36"/>
    </location>
</feature>
<feature type="region of interest" description="Disordered" evidence="1">
    <location>
        <begin position="126"/>
        <end position="167"/>
    </location>
</feature>
<dbReference type="RefSeq" id="WP_020000330.1">
    <property type="nucleotide sequence ID" value="NZ_CP192219.1"/>
</dbReference>
<dbReference type="Pfam" id="PF13717">
    <property type="entry name" value="Zn_ribbon_4"/>
    <property type="match status" value="1"/>
</dbReference>
<feature type="transmembrane region" description="Helical" evidence="2">
    <location>
        <begin position="348"/>
        <end position="373"/>
    </location>
</feature>